<keyword evidence="3" id="KW-1185">Reference proteome</keyword>
<dbReference type="EMBL" id="CAWUHD010000012">
    <property type="protein sequence ID" value="CAK7213995.1"/>
    <property type="molecule type" value="Genomic_DNA"/>
</dbReference>
<dbReference type="PANTHER" id="PTHR43194">
    <property type="entry name" value="HYDROLASE ALPHA/BETA FOLD FAMILY"/>
    <property type="match status" value="1"/>
</dbReference>
<dbReference type="InterPro" id="IPR000073">
    <property type="entry name" value="AB_hydrolase_1"/>
</dbReference>
<name>A0ABP0B3S2_9PEZI</name>
<organism evidence="2 3">
    <name type="scientific">Sporothrix eucalyptigena</name>
    <dbReference type="NCBI Taxonomy" id="1812306"/>
    <lineage>
        <taxon>Eukaryota</taxon>
        <taxon>Fungi</taxon>
        <taxon>Dikarya</taxon>
        <taxon>Ascomycota</taxon>
        <taxon>Pezizomycotina</taxon>
        <taxon>Sordariomycetes</taxon>
        <taxon>Sordariomycetidae</taxon>
        <taxon>Ophiostomatales</taxon>
        <taxon>Ophiostomataceae</taxon>
        <taxon>Sporothrix</taxon>
    </lineage>
</organism>
<evidence type="ECO:0000313" key="3">
    <source>
        <dbReference type="Proteomes" id="UP001642482"/>
    </source>
</evidence>
<dbReference type="Proteomes" id="UP001642482">
    <property type="component" value="Unassembled WGS sequence"/>
</dbReference>
<proteinExistence type="predicted"/>
<dbReference type="PANTHER" id="PTHR43194:SF2">
    <property type="entry name" value="PEROXISOMAL MEMBRANE PROTEIN LPX1"/>
    <property type="match status" value="1"/>
</dbReference>
<gene>
    <name evidence="2" type="ORF">SEUCBS140593_002037</name>
</gene>
<accession>A0ABP0B3S2</accession>
<dbReference type="InterPro" id="IPR029058">
    <property type="entry name" value="AB_hydrolase_fold"/>
</dbReference>
<evidence type="ECO:0000313" key="2">
    <source>
        <dbReference type="EMBL" id="CAK7213995.1"/>
    </source>
</evidence>
<comment type="caution">
    <text evidence="2">The sequence shown here is derived from an EMBL/GenBank/DDBJ whole genome shotgun (WGS) entry which is preliminary data.</text>
</comment>
<evidence type="ECO:0000259" key="1">
    <source>
        <dbReference type="Pfam" id="PF00561"/>
    </source>
</evidence>
<sequence>MVTYNKFTLPNGRAISYDLTTGDRTDSLVVVLSNSLCGQFRTWDHVVAVLSGKGYRVLRYDQPGHGASGVPNDLSSTTFAMADDVYALLQHLSLKVVHAWVGVSMGASTAMRAVGSLDELVEGTMQRWFGSDWIASNEDEATRMRGIMLSGTSMDGFETCCTALSSATYDLRLHTVTAGKGCSEVLLLVGEKDANLPTTMQELRAGLERGNGKPVELKVVANAGHVLFVDGFEEFSHLLLAFLQG</sequence>
<dbReference type="Pfam" id="PF00561">
    <property type="entry name" value="Abhydrolase_1"/>
    <property type="match status" value="1"/>
</dbReference>
<dbReference type="Gene3D" id="3.40.50.1820">
    <property type="entry name" value="alpha/beta hydrolase"/>
    <property type="match status" value="2"/>
</dbReference>
<protein>
    <recommendedName>
        <fullName evidence="1">AB hydrolase-1 domain-containing protein</fullName>
    </recommendedName>
</protein>
<dbReference type="SUPFAM" id="SSF53474">
    <property type="entry name" value="alpha/beta-Hydrolases"/>
    <property type="match status" value="1"/>
</dbReference>
<dbReference type="InterPro" id="IPR050228">
    <property type="entry name" value="Carboxylesterase_BioH"/>
</dbReference>
<reference evidence="2 3" key="1">
    <citation type="submission" date="2024-01" db="EMBL/GenBank/DDBJ databases">
        <authorList>
            <person name="Allen C."/>
            <person name="Tagirdzhanova G."/>
        </authorList>
    </citation>
    <scope>NUCLEOTIDE SEQUENCE [LARGE SCALE GENOMIC DNA]</scope>
</reference>
<feature type="domain" description="AB hydrolase-1" evidence="1">
    <location>
        <begin position="29"/>
        <end position="121"/>
    </location>
</feature>